<dbReference type="Proteomes" id="UP000192505">
    <property type="component" value="Unassembled WGS sequence"/>
</dbReference>
<sequence>MTQPTTPTLSLATAWQLARPASFPLTGVACVLGTASAAGCGIDLDWAAALAALLLALGLHAGANLLQAGYALADGATAPTGPFADHRLRLRQGGQISPTEIRQLAWVVLGMMLAAGLVLAVKAGGGLLLVGLGGALLAVLFAVPPWRLGSRGLAEVSAVLAWWLVVLGADYVQRHHFFVISVVDAVSFALLVAAVPLAQRWRSGSWMVAALYSLLMLLAYGWLVGGVALLYHPQPALWGLISLPVSLLALGLLWGGGQRPGWVKLAQWLSVAAALLHGMTMAGGLMTVAML</sequence>
<feature type="transmembrane region" description="Helical" evidence="1">
    <location>
        <begin position="210"/>
        <end position="231"/>
    </location>
</feature>
<feature type="transmembrane region" description="Helical" evidence="1">
    <location>
        <begin position="237"/>
        <end position="256"/>
    </location>
</feature>
<name>A0A1W9KU37_9BURK</name>
<dbReference type="AlphaFoldDB" id="A0A1W9KU37"/>
<evidence type="ECO:0000313" key="2">
    <source>
        <dbReference type="EMBL" id="OQW87909.1"/>
    </source>
</evidence>
<organism evidence="2 3">
    <name type="scientific">Rhodoferax ferrireducens</name>
    <dbReference type="NCBI Taxonomy" id="192843"/>
    <lineage>
        <taxon>Bacteria</taxon>
        <taxon>Pseudomonadati</taxon>
        <taxon>Pseudomonadota</taxon>
        <taxon>Betaproteobacteria</taxon>
        <taxon>Burkholderiales</taxon>
        <taxon>Comamonadaceae</taxon>
        <taxon>Rhodoferax</taxon>
    </lineage>
</organism>
<comment type="caution">
    <text evidence="2">The sequence shown here is derived from an EMBL/GenBank/DDBJ whole genome shotgun (WGS) entry which is preliminary data.</text>
</comment>
<keyword evidence="1" id="KW-1133">Transmembrane helix</keyword>
<dbReference type="EMBL" id="MTEI01000006">
    <property type="protein sequence ID" value="OQW87909.1"/>
    <property type="molecule type" value="Genomic_DNA"/>
</dbReference>
<evidence type="ECO:0000256" key="1">
    <source>
        <dbReference type="SAM" id="Phobius"/>
    </source>
</evidence>
<proteinExistence type="predicted"/>
<gene>
    <name evidence="2" type="ORF">BWK72_11490</name>
</gene>
<evidence type="ECO:0000313" key="3">
    <source>
        <dbReference type="Proteomes" id="UP000192505"/>
    </source>
</evidence>
<feature type="transmembrane region" description="Helical" evidence="1">
    <location>
        <begin position="47"/>
        <end position="66"/>
    </location>
</feature>
<accession>A0A1W9KU37</accession>
<feature type="transmembrane region" description="Helical" evidence="1">
    <location>
        <begin position="268"/>
        <end position="290"/>
    </location>
</feature>
<protein>
    <recommendedName>
        <fullName evidence="4">Prenyltransferase</fullName>
    </recommendedName>
</protein>
<evidence type="ECO:0008006" key="4">
    <source>
        <dbReference type="Google" id="ProtNLM"/>
    </source>
</evidence>
<keyword evidence="1" id="KW-0812">Transmembrane</keyword>
<keyword evidence="1" id="KW-0472">Membrane</keyword>
<feature type="transmembrane region" description="Helical" evidence="1">
    <location>
        <begin position="153"/>
        <end position="172"/>
    </location>
</feature>
<feature type="transmembrane region" description="Helical" evidence="1">
    <location>
        <begin position="178"/>
        <end position="198"/>
    </location>
</feature>
<feature type="transmembrane region" description="Helical" evidence="1">
    <location>
        <begin position="104"/>
        <end position="121"/>
    </location>
</feature>
<reference evidence="2 3" key="1">
    <citation type="submission" date="2017-01" db="EMBL/GenBank/DDBJ databases">
        <title>Novel large sulfur bacteria in the metagenomes of groundwater-fed chemosynthetic microbial mats in the Lake Huron basin.</title>
        <authorList>
            <person name="Sharrar A.M."/>
            <person name="Flood B.E."/>
            <person name="Bailey J.V."/>
            <person name="Jones D.S."/>
            <person name="Biddanda B."/>
            <person name="Ruberg S.A."/>
            <person name="Marcus D.N."/>
            <person name="Dick G.J."/>
        </authorList>
    </citation>
    <scope>NUCLEOTIDE SEQUENCE [LARGE SCALE GENOMIC DNA]</scope>
    <source>
        <strain evidence="2">A7</strain>
    </source>
</reference>
<feature type="transmembrane region" description="Helical" evidence="1">
    <location>
        <begin position="127"/>
        <end position="146"/>
    </location>
</feature>